<feature type="domain" description="ComEC/Rec2-related protein" evidence="7">
    <location>
        <begin position="269"/>
        <end position="542"/>
    </location>
</feature>
<accession>A0A1E5XK97</accession>
<keyword evidence="5 6" id="KW-0472">Membrane</keyword>
<reference evidence="9 10" key="1">
    <citation type="journal article" date="2015" name="Genome Announc.">
        <title>Genome Assemblies of Three Soil-Associated Devosia species: D. insulae, D. limi, and D. soli.</title>
        <authorList>
            <person name="Hassan Y.I."/>
            <person name="Lepp D."/>
            <person name="Zhou T."/>
        </authorList>
    </citation>
    <scope>NUCLEOTIDE SEQUENCE [LARGE SCALE GENOMIC DNA]</scope>
    <source>
        <strain evidence="9 10">DS-56</strain>
    </source>
</reference>
<dbReference type="InterPro" id="IPR052159">
    <property type="entry name" value="Competence_DNA_uptake"/>
</dbReference>
<dbReference type="NCBIfam" id="TIGR00360">
    <property type="entry name" value="ComEC_N-term"/>
    <property type="match status" value="1"/>
</dbReference>
<evidence type="ECO:0000256" key="4">
    <source>
        <dbReference type="ARBA" id="ARBA00022989"/>
    </source>
</evidence>
<feature type="transmembrane region" description="Helical" evidence="6">
    <location>
        <begin position="352"/>
        <end position="369"/>
    </location>
</feature>
<name>A0A1E5XK97_9HYPH</name>
<feature type="transmembrane region" description="Helical" evidence="6">
    <location>
        <begin position="299"/>
        <end position="319"/>
    </location>
</feature>
<evidence type="ECO:0000256" key="3">
    <source>
        <dbReference type="ARBA" id="ARBA00022692"/>
    </source>
</evidence>
<keyword evidence="10" id="KW-1185">Reference proteome</keyword>
<evidence type="ECO:0000259" key="8">
    <source>
        <dbReference type="Pfam" id="PF13567"/>
    </source>
</evidence>
<dbReference type="InterPro" id="IPR025405">
    <property type="entry name" value="DUF4131"/>
</dbReference>
<evidence type="ECO:0000256" key="2">
    <source>
        <dbReference type="ARBA" id="ARBA00022475"/>
    </source>
</evidence>
<dbReference type="RefSeq" id="WP_069911697.1">
    <property type="nucleotide sequence ID" value="NZ_LAJE02000341.1"/>
</dbReference>
<comment type="caution">
    <text evidence="9">The sequence shown here is derived from an EMBL/GenBank/DDBJ whole genome shotgun (WGS) entry which is preliminary data.</text>
</comment>
<dbReference type="InterPro" id="IPR004477">
    <property type="entry name" value="ComEC_N"/>
</dbReference>
<dbReference type="Pfam" id="PF03772">
    <property type="entry name" value="Competence"/>
    <property type="match status" value="1"/>
</dbReference>
<feature type="transmembrane region" description="Helical" evidence="6">
    <location>
        <begin position="331"/>
        <end position="346"/>
    </location>
</feature>
<organism evidence="9 10">
    <name type="scientific">Devosia insulae DS-56</name>
    <dbReference type="NCBI Taxonomy" id="1116389"/>
    <lineage>
        <taxon>Bacteria</taxon>
        <taxon>Pseudomonadati</taxon>
        <taxon>Pseudomonadota</taxon>
        <taxon>Alphaproteobacteria</taxon>
        <taxon>Hyphomicrobiales</taxon>
        <taxon>Devosiaceae</taxon>
        <taxon>Devosia</taxon>
    </lineage>
</organism>
<dbReference type="PANTHER" id="PTHR30619">
    <property type="entry name" value="DNA INTERNALIZATION/COMPETENCE PROTEIN COMEC/REC2"/>
    <property type="match status" value="1"/>
</dbReference>
<feature type="transmembrane region" description="Helical" evidence="6">
    <location>
        <begin position="527"/>
        <end position="549"/>
    </location>
</feature>
<dbReference type="GO" id="GO:0005886">
    <property type="term" value="C:plasma membrane"/>
    <property type="evidence" value="ECO:0007669"/>
    <property type="project" value="UniProtKB-SubCell"/>
</dbReference>
<evidence type="ECO:0000256" key="5">
    <source>
        <dbReference type="ARBA" id="ARBA00023136"/>
    </source>
</evidence>
<dbReference type="OrthoDB" id="9790149at2"/>
<sequence length="711" mass="74983">MTVTVGKAVAERLVPARAEPALPSPLPASLRPRLTPWQGFRSGVATALEHRRLFLLWPYAIITGLVISLVAPNEPEPWVLGLIGSAIAIGLFLARGNTAVFRTLTLVGAFWVGVSLLSIHAALFGTTMLARPAYGTYEMRIDEIVSELESGTRAIVSSITATGTSRTVPMRRARIVIADGPPLAPGDIIRAPVRFYAVPGPVVPNGFDGQFQAFFDGIGAYGNATGTVERIATGSSSAPERVIDGIRRGIAARVDADLKQPTAGIVRALITGDQSAVSDEARETMAAAGLAHVLSVSGLHLTIVAGLVLVTLRGGLALLSGIHRFVSVKRAAAAGAIVAALAYFAISGGNVAALRSTIMLVLVLGAVLFGRRALTMRNVAIAALIVIATDPASVFRASFQLSFAAVVALIGAWELMRPPEGRQTSLLARTGGYLWGIMLTSLIAGAATLLFSVYHFQQTAPLGVLGNLFTMPLVGFVMMPAAVLATLAMPFGWEEPFLAVMGWSIDRMLDLGGLVASWSIGLEASPLLAPVALLLGLAALAWFTFFASWHRLIAPVLLIPVVLLFAQDRPPDVLIADTTQAVALRGEAGLELVAGKSESFAVDVWRETYGEPIDPGVLLKCDSVGCFGASSRGFTMAIVRDPSGFYEDCGLADLLIARRAVPANCAAGAIIDASVLARGGVQWLRWDEARGGFEIRPAIPQISRPWRAMLP</sequence>
<dbReference type="AlphaFoldDB" id="A0A1E5XK97"/>
<evidence type="ECO:0000313" key="9">
    <source>
        <dbReference type="EMBL" id="OEO29019.1"/>
    </source>
</evidence>
<gene>
    <name evidence="9" type="ORF">VW23_027390</name>
</gene>
<dbReference type="Pfam" id="PF13567">
    <property type="entry name" value="DUF4131"/>
    <property type="match status" value="1"/>
</dbReference>
<feature type="transmembrane region" description="Helical" evidence="6">
    <location>
        <begin position="433"/>
        <end position="456"/>
    </location>
</feature>
<keyword evidence="3 6" id="KW-0812">Transmembrane</keyword>
<proteinExistence type="predicted"/>
<keyword evidence="4 6" id="KW-1133">Transmembrane helix</keyword>
<evidence type="ECO:0000259" key="7">
    <source>
        <dbReference type="Pfam" id="PF03772"/>
    </source>
</evidence>
<feature type="domain" description="DUF4131" evidence="8">
    <location>
        <begin position="76"/>
        <end position="225"/>
    </location>
</feature>
<evidence type="ECO:0000256" key="1">
    <source>
        <dbReference type="ARBA" id="ARBA00004651"/>
    </source>
</evidence>
<dbReference type="EMBL" id="LAJE02000341">
    <property type="protein sequence ID" value="OEO29019.1"/>
    <property type="molecule type" value="Genomic_DNA"/>
</dbReference>
<feature type="transmembrane region" description="Helical" evidence="6">
    <location>
        <begin position="468"/>
        <end position="493"/>
    </location>
</feature>
<dbReference type="PANTHER" id="PTHR30619:SF1">
    <property type="entry name" value="RECOMBINATION PROTEIN 2"/>
    <property type="match status" value="1"/>
</dbReference>
<comment type="subcellular location">
    <subcellularLocation>
        <location evidence="1">Cell membrane</location>
        <topology evidence="1">Multi-pass membrane protein</topology>
    </subcellularLocation>
</comment>
<feature type="transmembrane region" description="Helical" evidence="6">
    <location>
        <begin position="106"/>
        <end position="130"/>
    </location>
</feature>
<feature type="transmembrane region" description="Helical" evidence="6">
    <location>
        <begin position="381"/>
        <end position="413"/>
    </location>
</feature>
<evidence type="ECO:0000313" key="10">
    <source>
        <dbReference type="Proteomes" id="UP000095463"/>
    </source>
</evidence>
<keyword evidence="2" id="KW-1003">Cell membrane</keyword>
<protein>
    <submittedName>
        <fullName evidence="9">Uncharacterized protein</fullName>
    </submittedName>
</protein>
<feature type="transmembrane region" description="Helical" evidence="6">
    <location>
        <begin position="53"/>
        <end position="71"/>
    </location>
</feature>
<evidence type="ECO:0000256" key="6">
    <source>
        <dbReference type="SAM" id="Phobius"/>
    </source>
</evidence>
<feature type="transmembrane region" description="Helical" evidence="6">
    <location>
        <begin position="77"/>
        <end position="94"/>
    </location>
</feature>
<dbReference type="Proteomes" id="UP000095463">
    <property type="component" value="Unassembled WGS sequence"/>
</dbReference>